<dbReference type="AlphaFoldDB" id="E0SSQ6"/>
<dbReference type="STRING" id="583356.Igag_1844"/>
<keyword evidence="5" id="KW-0378">Hydrolase</keyword>
<dbReference type="GO" id="GO:0005975">
    <property type="term" value="P:carbohydrate metabolic process"/>
    <property type="evidence" value="ECO:0007669"/>
    <property type="project" value="InterPro"/>
</dbReference>
<dbReference type="EMBL" id="CP002098">
    <property type="protein sequence ID" value="ADM28641.1"/>
    <property type="molecule type" value="Genomic_DNA"/>
</dbReference>
<dbReference type="PANTHER" id="PTHR36306">
    <property type="entry name" value="ALPHA-AMYLASE-RELATED-RELATED"/>
    <property type="match status" value="1"/>
</dbReference>
<evidence type="ECO:0000313" key="5">
    <source>
        <dbReference type="EMBL" id="ADM28641.1"/>
    </source>
</evidence>
<dbReference type="Gene3D" id="3.20.110.10">
    <property type="entry name" value="Glycoside hydrolase 38, N terminal domain"/>
    <property type="match status" value="1"/>
</dbReference>
<dbReference type="Proteomes" id="UP000001304">
    <property type="component" value="Chromosome"/>
</dbReference>
<protein>
    <submittedName>
        <fullName evidence="5">Glycoside hydrolase family 57</fullName>
    </submittedName>
</protein>
<dbReference type="GO" id="GO:0016787">
    <property type="term" value="F:hydrolase activity"/>
    <property type="evidence" value="ECO:0007669"/>
    <property type="project" value="UniProtKB-KW"/>
</dbReference>
<dbReference type="InterPro" id="IPR004300">
    <property type="entry name" value="Glyco_hydro_57_N"/>
</dbReference>
<organism evidence="5 6">
    <name type="scientific">Ignisphaera aggregans (strain DSM 17230 / JCM 13409 / AQ1.S1)</name>
    <dbReference type="NCBI Taxonomy" id="583356"/>
    <lineage>
        <taxon>Archaea</taxon>
        <taxon>Thermoproteota</taxon>
        <taxon>Thermoprotei</taxon>
        <taxon>Desulfurococcales</taxon>
        <taxon>Desulfurococcaceae</taxon>
        <taxon>Ignisphaera</taxon>
    </lineage>
</organism>
<dbReference type="PANTHER" id="PTHR36306:SF1">
    <property type="entry name" value="ALPHA-AMYLASE-RELATED"/>
    <property type="match status" value="1"/>
</dbReference>
<dbReference type="CDD" id="cd10796">
    <property type="entry name" value="GH57N_APU"/>
    <property type="match status" value="1"/>
</dbReference>
<dbReference type="InterPro" id="IPR011330">
    <property type="entry name" value="Glyco_hydro/deAcase_b/a-brl"/>
</dbReference>
<name>E0SSQ6_IGNAA</name>
<dbReference type="KEGG" id="iag:Igag_1844"/>
<dbReference type="Pfam" id="PF03065">
    <property type="entry name" value="Glyco_hydro_57"/>
    <property type="match status" value="1"/>
</dbReference>
<keyword evidence="6" id="KW-1185">Reference proteome</keyword>
<comment type="similarity">
    <text evidence="1 3">Belongs to the glycosyl hydrolase 57 family.</text>
</comment>
<dbReference type="SUPFAM" id="SSF88713">
    <property type="entry name" value="Glycoside hydrolase/deacetylase"/>
    <property type="match status" value="1"/>
</dbReference>
<evidence type="ECO:0000259" key="4">
    <source>
        <dbReference type="Pfam" id="PF03065"/>
    </source>
</evidence>
<keyword evidence="2 3" id="KW-0119">Carbohydrate metabolism</keyword>
<feature type="domain" description="Glycoside hydrolase family 57 N-terminal" evidence="4">
    <location>
        <begin position="120"/>
        <end position="434"/>
    </location>
</feature>
<evidence type="ECO:0000256" key="3">
    <source>
        <dbReference type="RuleBase" id="RU361196"/>
    </source>
</evidence>
<evidence type="ECO:0000313" key="6">
    <source>
        <dbReference type="Proteomes" id="UP000001304"/>
    </source>
</evidence>
<sequence length="522" mass="61115">MAIYILPDSVIYTVGDTAKVNVSIRKPEKCQDESVEIEFKAMTRNDVGGIEVFSSKDVVKMTGNSTDIVYTFDVKPSVIRITKEYSILYIEATAKMCDYKDKDSTIVYIYPETKHLVDLVIVWHHHQPPNYLPNGLYFADYPFRWVWFNLFEPYTTGGPYYVHATVYKMFPNVKTTVHLSPSLLAQWRNAIENGYVMENGTKISKEDKTISMIATTLNMYRELASNGVIEILTSVYAHTIAGYVIDRLGMDGIIREELEIGKETTKTVMGVEPVGVWTPEMAWHNRLTELYHDTGIRYTILCGKSHFPRAIGDRGSPYELYRIVYGGKYINILFRDQEISDIIGFNNNFPMLNMAFETARDVVRRIVSRRGIVTIALDGENWMIFSKYPSNTYPFLYYLYQLIDSAQRKGFIRCLLGRDVVEIYRDRSRKLIYISTNSWINGFSKWDGEIPEQKYMWYEVSRAYDMIRLYRDVYGDKNGVKRAKWALYHAIDSDFWWADFWNPRVIKEWINEVYRSLYLYRE</sequence>
<evidence type="ECO:0000256" key="1">
    <source>
        <dbReference type="ARBA" id="ARBA00006821"/>
    </source>
</evidence>
<evidence type="ECO:0000256" key="2">
    <source>
        <dbReference type="ARBA" id="ARBA00023277"/>
    </source>
</evidence>
<dbReference type="HOGENOM" id="CLU_029901_0_0_2"/>
<accession>E0SSQ6</accession>
<gene>
    <name evidence="5" type="ordered locus">Igag_1844</name>
</gene>
<dbReference type="InterPro" id="IPR027291">
    <property type="entry name" value="Glyco_hydro_38_N_sf"/>
</dbReference>
<proteinExistence type="inferred from homology"/>
<reference evidence="5 6" key="1">
    <citation type="journal article" date="2010" name="Stand. Genomic Sci.">
        <title>Complete genome sequence of Ignisphaera aggregans type strain (AQ1.S1).</title>
        <authorList>
            <person name="Goker M."/>
            <person name="Held B."/>
            <person name="Lapidus A."/>
            <person name="Nolan M."/>
            <person name="Spring S."/>
            <person name="Yasawong M."/>
            <person name="Lucas S."/>
            <person name="Glavina Del Rio T."/>
            <person name="Tice H."/>
            <person name="Cheng J.F."/>
            <person name="Goodwin L."/>
            <person name="Tapia R."/>
            <person name="Pitluck S."/>
            <person name="Liolios K."/>
            <person name="Ivanova N."/>
            <person name="Mavromatis K."/>
            <person name="Mikhailova N."/>
            <person name="Pati A."/>
            <person name="Chen A."/>
            <person name="Palaniappan K."/>
            <person name="Brambilla E."/>
            <person name="Land M."/>
            <person name="Hauser L."/>
            <person name="Chang Y.J."/>
            <person name="Jeffries C.D."/>
            <person name="Brettin T."/>
            <person name="Detter J.C."/>
            <person name="Han C."/>
            <person name="Rohde M."/>
            <person name="Sikorski J."/>
            <person name="Woyke T."/>
            <person name="Bristow J."/>
            <person name="Eisen J.A."/>
            <person name="Markowitz V."/>
            <person name="Hugenholtz P."/>
            <person name="Kyrpides N.C."/>
            <person name="Klenk H.P."/>
        </authorList>
    </citation>
    <scope>NUCLEOTIDE SEQUENCE [LARGE SCALE GENOMIC DNA]</scope>
    <source>
        <strain evidence="6">DSM 17230 / JCM 13409 / AQ1.S1</strain>
    </source>
</reference>
<dbReference type="CAZy" id="GH57">
    <property type="family name" value="Glycoside Hydrolase Family 57"/>
</dbReference>
<dbReference type="BioCyc" id="IAGG583356:GHAH-1832-MONOMER"/>
<dbReference type="InterPro" id="IPR052046">
    <property type="entry name" value="GH57_Enzymes"/>
</dbReference>